<dbReference type="SUPFAM" id="SSF52172">
    <property type="entry name" value="CheY-like"/>
    <property type="match status" value="1"/>
</dbReference>
<accession>A0ABW5YZV3</accession>
<keyword evidence="3 5" id="KW-0238">DNA-binding</keyword>
<dbReference type="SMART" id="SM00448">
    <property type="entry name" value="REC"/>
    <property type="match status" value="1"/>
</dbReference>
<dbReference type="EMBL" id="JBHUPE010000007">
    <property type="protein sequence ID" value="MFD2905968.1"/>
    <property type="molecule type" value="Genomic_DNA"/>
</dbReference>
<evidence type="ECO:0000313" key="8">
    <source>
        <dbReference type="EMBL" id="MFD2905968.1"/>
    </source>
</evidence>
<dbReference type="RefSeq" id="WP_380922938.1">
    <property type="nucleotide sequence ID" value="NZ_JBHUPE010000007.1"/>
</dbReference>
<dbReference type="PROSITE" id="PS51755">
    <property type="entry name" value="OMPR_PHOB"/>
    <property type="match status" value="1"/>
</dbReference>
<name>A0ABW5YZV3_9SPHI</name>
<dbReference type="Gene3D" id="1.10.10.10">
    <property type="entry name" value="Winged helix-like DNA-binding domain superfamily/Winged helix DNA-binding domain"/>
    <property type="match status" value="1"/>
</dbReference>
<dbReference type="InterPro" id="IPR039420">
    <property type="entry name" value="WalR-like"/>
</dbReference>
<comment type="caution">
    <text evidence="8">The sequence shown here is derived from an EMBL/GenBank/DDBJ whole genome shotgun (WGS) entry which is preliminary data.</text>
</comment>
<reference evidence="9" key="1">
    <citation type="journal article" date="2019" name="Int. J. Syst. Evol. Microbiol.">
        <title>The Global Catalogue of Microorganisms (GCM) 10K type strain sequencing project: providing services to taxonomists for standard genome sequencing and annotation.</title>
        <authorList>
            <consortium name="The Broad Institute Genomics Platform"/>
            <consortium name="The Broad Institute Genome Sequencing Center for Infectious Disease"/>
            <person name="Wu L."/>
            <person name="Ma J."/>
        </authorList>
    </citation>
    <scope>NUCLEOTIDE SEQUENCE [LARGE SCALE GENOMIC DNA]</scope>
    <source>
        <strain evidence="9">KCTC 22209</strain>
    </source>
</reference>
<feature type="modified residue" description="4-aspartylphosphate" evidence="4">
    <location>
        <position position="52"/>
    </location>
</feature>
<dbReference type="Proteomes" id="UP001597509">
    <property type="component" value="Unassembled WGS sequence"/>
</dbReference>
<dbReference type="Gene3D" id="3.40.50.2300">
    <property type="match status" value="1"/>
</dbReference>
<evidence type="ECO:0000313" key="9">
    <source>
        <dbReference type="Proteomes" id="UP001597509"/>
    </source>
</evidence>
<proteinExistence type="predicted"/>
<dbReference type="SMART" id="SM00862">
    <property type="entry name" value="Trans_reg_C"/>
    <property type="match status" value="1"/>
</dbReference>
<dbReference type="InterPro" id="IPR001867">
    <property type="entry name" value="OmpR/PhoB-type_DNA-bd"/>
</dbReference>
<evidence type="ECO:0000259" key="7">
    <source>
        <dbReference type="PROSITE" id="PS51755"/>
    </source>
</evidence>
<feature type="domain" description="OmpR/PhoB-type" evidence="7">
    <location>
        <begin position="126"/>
        <end position="223"/>
    </location>
</feature>
<sequence length="227" mass="26279">MIDILYVEDEASLALIVADSLEMNGFSVRHCQDGQVALRLFEKQKPDILLIDVMMPVMDGFTLATHIRALDSQVPIIFLTARVQTEDVVKGFHLGANDYVKKPFRIEELVVRIESLVKSSPKMQLSQNLMIGDYVLDSLRQTLSYKGESIKLSYRESELLRSLYENRNQVIPREDIMKTYWSYDKYFSGRSLDVFISRIRKYLNQDPRIKISNIRGIGYMLSVEELL</sequence>
<evidence type="ECO:0000259" key="6">
    <source>
        <dbReference type="PROSITE" id="PS50110"/>
    </source>
</evidence>
<evidence type="ECO:0000256" key="5">
    <source>
        <dbReference type="PROSITE-ProRule" id="PRU01091"/>
    </source>
</evidence>
<protein>
    <submittedName>
        <fullName evidence="8">Response regulator transcription factor</fullName>
    </submittedName>
</protein>
<dbReference type="PROSITE" id="PS50110">
    <property type="entry name" value="RESPONSE_REGULATORY"/>
    <property type="match status" value="1"/>
</dbReference>
<dbReference type="CDD" id="cd00383">
    <property type="entry name" value="trans_reg_C"/>
    <property type="match status" value="1"/>
</dbReference>
<keyword evidence="9" id="KW-1185">Reference proteome</keyword>
<evidence type="ECO:0000256" key="1">
    <source>
        <dbReference type="ARBA" id="ARBA00022553"/>
    </source>
</evidence>
<organism evidence="8 9">
    <name type="scientific">Sphingobacterium anhuiense</name>
    <dbReference type="NCBI Taxonomy" id="493780"/>
    <lineage>
        <taxon>Bacteria</taxon>
        <taxon>Pseudomonadati</taxon>
        <taxon>Bacteroidota</taxon>
        <taxon>Sphingobacteriia</taxon>
        <taxon>Sphingobacteriales</taxon>
        <taxon>Sphingobacteriaceae</taxon>
        <taxon>Sphingobacterium</taxon>
    </lineage>
</organism>
<dbReference type="PANTHER" id="PTHR48111">
    <property type="entry name" value="REGULATOR OF RPOS"/>
    <property type="match status" value="1"/>
</dbReference>
<dbReference type="InterPro" id="IPR011006">
    <property type="entry name" value="CheY-like_superfamily"/>
</dbReference>
<dbReference type="PANTHER" id="PTHR48111:SF40">
    <property type="entry name" value="PHOSPHATE REGULON TRANSCRIPTIONAL REGULATORY PROTEIN PHOB"/>
    <property type="match status" value="1"/>
</dbReference>
<keyword evidence="1 4" id="KW-0597">Phosphoprotein</keyword>
<dbReference type="InterPro" id="IPR036388">
    <property type="entry name" value="WH-like_DNA-bd_sf"/>
</dbReference>
<dbReference type="Pfam" id="PF00486">
    <property type="entry name" value="Trans_reg_C"/>
    <property type="match status" value="1"/>
</dbReference>
<dbReference type="CDD" id="cd17574">
    <property type="entry name" value="REC_OmpR"/>
    <property type="match status" value="1"/>
</dbReference>
<feature type="DNA-binding region" description="OmpR/PhoB-type" evidence="5">
    <location>
        <begin position="126"/>
        <end position="223"/>
    </location>
</feature>
<dbReference type="InterPro" id="IPR001789">
    <property type="entry name" value="Sig_transdc_resp-reg_receiver"/>
</dbReference>
<evidence type="ECO:0000256" key="4">
    <source>
        <dbReference type="PROSITE-ProRule" id="PRU00169"/>
    </source>
</evidence>
<dbReference type="Pfam" id="PF00072">
    <property type="entry name" value="Response_reg"/>
    <property type="match status" value="1"/>
</dbReference>
<keyword evidence="2" id="KW-0902">Two-component regulatory system</keyword>
<gene>
    <name evidence="8" type="ORF">ACFS6I_18710</name>
</gene>
<evidence type="ECO:0000256" key="3">
    <source>
        <dbReference type="ARBA" id="ARBA00023125"/>
    </source>
</evidence>
<feature type="domain" description="Response regulatory" evidence="6">
    <location>
        <begin position="3"/>
        <end position="117"/>
    </location>
</feature>
<evidence type="ECO:0000256" key="2">
    <source>
        <dbReference type="ARBA" id="ARBA00023012"/>
    </source>
</evidence>